<keyword evidence="6" id="KW-0479">Metal-binding</keyword>
<evidence type="ECO:0000313" key="13">
    <source>
        <dbReference type="Proteomes" id="UP001501822"/>
    </source>
</evidence>
<keyword evidence="13" id="KW-1185">Reference proteome</keyword>
<evidence type="ECO:0000256" key="3">
    <source>
        <dbReference type="ARBA" id="ARBA00016337"/>
    </source>
</evidence>
<organism evidence="12 13">
    <name type="scientific">Actinoallomurus spadix</name>
    <dbReference type="NCBI Taxonomy" id="79912"/>
    <lineage>
        <taxon>Bacteria</taxon>
        <taxon>Bacillati</taxon>
        <taxon>Actinomycetota</taxon>
        <taxon>Actinomycetes</taxon>
        <taxon>Streptosporangiales</taxon>
        <taxon>Thermomonosporaceae</taxon>
        <taxon>Actinoallomurus</taxon>
    </lineage>
</organism>
<dbReference type="SUPFAM" id="SSF143631">
    <property type="entry name" value="ApbE-like"/>
    <property type="match status" value="1"/>
</dbReference>
<keyword evidence="4" id="KW-0285">Flavoprotein</keyword>
<comment type="cofactor">
    <cofactor evidence="1">
        <name>Mg(2+)</name>
        <dbReference type="ChEBI" id="CHEBI:18420"/>
    </cofactor>
</comment>
<dbReference type="Pfam" id="PF02424">
    <property type="entry name" value="ApbE"/>
    <property type="match status" value="2"/>
</dbReference>
<comment type="caution">
    <text evidence="12">The sequence shown here is derived from an EMBL/GenBank/DDBJ whole genome shotgun (WGS) entry which is preliminary data.</text>
</comment>
<feature type="region of interest" description="Disordered" evidence="11">
    <location>
        <begin position="249"/>
        <end position="282"/>
    </location>
</feature>
<dbReference type="RefSeq" id="WP_252800070.1">
    <property type="nucleotide sequence ID" value="NZ_BAAABM010000007.1"/>
</dbReference>
<protein>
    <recommendedName>
        <fullName evidence="3">FAD:protein FMN transferase</fullName>
        <ecNumber evidence="2">2.7.1.180</ecNumber>
    </recommendedName>
    <alternativeName>
        <fullName evidence="9">Flavin transferase</fullName>
    </alternativeName>
</protein>
<keyword evidence="8" id="KW-0460">Magnesium</keyword>
<evidence type="ECO:0000256" key="2">
    <source>
        <dbReference type="ARBA" id="ARBA00011955"/>
    </source>
</evidence>
<evidence type="ECO:0000256" key="4">
    <source>
        <dbReference type="ARBA" id="ARBA00022630"/>
    </source>
</evidence>
<evidence type="ECO:0000256" key="1">
    <source>
        <dbReference type="ARBA" id="ARBA00001946"/>
    </source>
</evidence>
<sequence>MTAALRHAEPCMGTVFSFDLREPYPRDGALDETIAWLHWVDATFSTYRPDSDIGRLARGEAEVGDCAPEVGEILALCDRLTEATGGCFSACAGGSLDPSGVVKGWAIERAGSMLRAAGSLNHHVNGGGDIQLSGGPGPGRPWRVGIADPLRPGTVATVVAGRDMAVATSGTAERGAHILDPRTGRPADGLAAVTVVGPSVTLADAYATTAFVMGEAALDWIEGLTGYEAYVIGLDGRSWATSGLRTEAPGVGTPGQPVARSGRSTMSTRSAIESATRCGRKG</sequence>
<evidence type="ECO:0000256" key="9">
    <source>
        <dbReference type="ARBA" id="ARBA00031306"/>
    </source>
</evidence>
<evidence type="ECO:0000313" key="12">
    <source>
        <dbReference type="EMBL" id="GAA0318263.1"/>
    </source>
</evidence>
<feature type="compositionally biased region" description="Polar residues" evidence="11">
    <location>
        <begin position="262"/>
        <end position="273"/>
    </location>
</feature>
<gene>
    <name evidence="12" type="ORF">GCM10010151_05140</name>
</gene>
<name>A0ABP3FHY2_9ACTN</name>
<dbReference type="EC" id="2.7.1.180" evidence="2"/>
<dbReference type="PANTHER" id="PTHR30040">
    <property type="entry name" value="THIAMINE BIOSYNTHESIS LIPOPROTEIN APBE"/>
    <property type="match status" value="1"/>
</dbReference>
<dbReference type="Gene3D" id="3.10.520.10">
    <property type="entry name" value="ApbE-like domains"/>
    <property type="match status" value="2"/>
</dbReference>
<evidence type="ECO:0000256" key="7">
    <source>
        <dbReference type="ARBA" id="ARBA00022827"/>
    </source>
</evidence>
<reference evidence="13" key="1">
    <citation type="journal article" date="2019" name="Int. J. Syst. Evol. Microbiol.">
        <title>The Global Catalogue of Microorganisms (GCM) 10K type strain sequencing project: providing services to taxonomists for standard genome sequencing and annotation.</title>
        <authorList>
            <consortium name="The Broad Institute Genomics Platform"/>
            <consortium name="The Broad Institute Genome Sequencing Center for Infectious Disease"/>
            <person name="Wu L."/>
            <person name="Ma J."/>
        </authorList>
    </citation>
    <scope>NUCLEOTIDE SEQUENCE [LARGE SCALE GENOMIC DNA]</scope>
    <source>
        <strain evidence="13">JCM 3146</strain>
    </source>
</reference>
<evidence type="ECO:0000256" key="5">
    <source>
        <dbReference type="ARBA" id="ARBA00022679"/>
    </source>
</evidence>
<evidence type="ECO:0000256" key="10">
    <source>
        <dbReference type="ARBA" id="ARBA00048540"/>
    </source>
</evidence>
<dbReference type="EMBL" id="BAAABM010000007">
    <property type="protein sequence ID" value="GAA0318263.1"/>
    <property type="molecule type" value="Genomic_DNA"/>
</dbReference>
<dbReference type="PANTHER" id="PTHR30040:SF2">
    <property type="entry name" value="FAD:PROTEIN FMN TRANSFERASE"/>
    <property type="match status" value="1"/>
</dbReference>
<accession>A0ABP3FHY2</accession>
<keyword evidence="5 12" id="KW-0808">Transferase</keyword>
<evidence type="ECO:0000256" key="11">
    <source>
        <dbReference type="SAM" id="MobiDB-lite"/>
    </source>
</evidence>
<evidence type="ECO:0000256" key="6">
    <source>
        <dbReference type="ARBA" id="ARBA00022723"/>
    </source>
</evidence>
<keyword evidence="7" id="KW-0274">FAD</keyword>
<dbReference type="InterPro" id="IPR003374">
    <property type="entry name" value="ApbE-like_sf"/>
</dbReference>
<dbReference type="InterPro" id="IPR024932">
    <property type="entry name" value="ApbE"/>
</dbReference>
<proteinExistence type="predicted"/>
<dbReference type="Proteomes" id="UP001501822">
    <property type="component" value="Unassembled WGS sequence"/>
</dbReference>
<evidence type="ECO:0000256" key="8">
    <source>
        <dbReference type="ARBA" id="ARBA00022842"/>
    </source>
</evidence>
<comment type="catalytic activity">
    <reaction evidence="10">
        <text>L-threonyl-[protein] + FAD = FMN-L-threonyl-[protein] + AMP + H(+)</text>
        <dbReference type="Rhea" id="RHEA:36847"/>
        <dbReference type="Rhea" id="RHEA-COMP:11060"/>
        <dbReference type="Rhea" id="RHEA-COMP:11061"/>
        <dbReference type="ChEBI" id="CHEBI:15378"/>
        <dbReference type="ChEBI" id="CHEBI:30013"/>
        <dbReference type="ChEBI" id="CHEBI:57692"/>
        <dbReference type="ChEBI" id="CHEBI:74257"/>
        <dbReference type="ChEBI" id="CHEBI:456215"/>
        <dbReference type="EC" id="2.7.1.180"/>
    </reaction>
</comment>
<dbReference type="GO" id="GO:0016740">
    <property type="term" value="F:transferase activity"/>
    <property type="evidence" value="ECO:0007669"/>
    <property type="project" value="UniProtKB-KW"/>
</dbReference>